<organism evidence="7 8">
    <name type="scientific">Veillonella parvula</name>
    <name type="common">Staphylococcus parvulus</name>
    <dbReference type="NCBI Taxonomy" id="29466"/>
    <lineage>
        <taxon>Bacteria</taxon>
        <taxon>Bacillati</taxon>
        <taxon>Bacillota</taxon>
        <taxon>Negativicutes</taxon>
        <taxon>Veillonellales</taxon>
        <taxon>Veillonellaceae</taxon>
        <taxon>Veillonella</taxon>
    </lineage>
</organism>
<dbReference type="InterPro" id="IPR010998">
    <property type="entry name" value="Integrase_recombinase_N"/>
</dbReference>
<reference evidence="7" key="1">
    <citation type="submission" date="2023-08" db="EMBL/GenBank/DDBJ databases">
        <title>Veillonella_parvula_DSM 2007_complete_genome_hifiasm_Zymo_Research_D6332.</title>
        <authorList>
            <person name="Damerum A."/>
        </authorList>
    </citation>
    <scope>NUCLEOTIDE SEQUENCE</scope>
    <source>
        <strain evidence="7">DSM 2007</strain>
    </source>
</reference>
<evidence type="ECO:0000256" key="4">
    <source>
        <dbReference type="PROSITE-ProRule" id="PRU01248"/>
    </source>
</evidence>
<accession>A0AB38YLS0</accession>
<dbReference type="SUPFAM" id="SSF56349">
    <property type="entry name" value="DNA breaking-rejoining enzymes"/>
    <property type="match status" value="1"/>
</dbReference>
<dbReference type="RefSeq" id="WP_004693059.1">
    <property type="nucleotide sequence ID" value="NZ_CP133463.1"/>
</dbReference>
<dbReference type="AlphaFoldDB" id="A0AB38YLS0"/>
<dbReference type="PROSITE" id="PS51898">
    <property type="entry name" value="TYR_RECOMBINASE"/>
    <property type="match status" value="1"/>
</dbReference>
<evidence type="ECO:0000259" key="6">
    <source>
        <dbReference type="PROSITE" id="PS51900"/>
    </source>
</evidence>
<dbReference type="CDD" id="cd01189">
    <property type="entry name" value="INT_ICEBs1_C_like"/>
    <property type="match status" value="1"/>
</dbReference>
<dbReference type="Pfam" id="PF00589">
    <property type="entry name" value="Phage_integrase"/>
    <property type="match status" value="1"/>
</dbReference>
<dbReference type="GO" id="GO:0003677">
    <property type="term" value="F:DNA binding"/>
    <property type="evidence" value="ECO:0007669"/>
    <property type="project" value="UniProtKB-UniRule"/>
</dbReference>
<evidence type="ECO:0000313" key="8">
    <source>
        <dbReference type="Proteomes" id="UP001228955"/>
    </source>
</evidence>
<dbReference type="InterPro" id="IPR044068">
    <property type="entry name" value="CB"/>
</dbReference>
<protein>
    <submittedName>
        <fullName evidence="7">Tyrosine-type recombinase/integrase</fullName>
    </submittedName>
</protein>
<dbReference type="Proteomes" id="UP001228955">
    <property type="component" value="Chromosome"/>
</dbReference>
<dbReference type="InterPro" id="IPR013762">
    <property type="entry name" value="Integrase-like_cat_sf"/>
</dbReference>
<dbReference type="InterPro" id="IPR028259">
    <property type="entry name" value="AP2-like_int_N"/>
</dbReference>
<evidence type="ECO:0000256" key="3">
    <source>
        <dbReference type="ARBA" id="ARBA00023172"/>
    </source>
</evidence>
<evidence type="ECO:0000256" key="2">
    <source>
        <dbReference type="ARBA" id="ARBA00023125"/>
    </source>
</evidence>
<dbReference type="InterPro" id="IPR002104">
    <property type="entry name" value="Integrase_catalytic"/>
</dbReference>
<dbReference type="Gene3D" id="1.10.150.130">
    <property type="match status" value="1"/>
</dbReference>
<feature type="domain" description="Tyr recombinase" evidence="5">
    <location>
        <begin position="165"/>
        <end position="343"/>
    </location>
</feature>
<keyword evidence="2 4" id="KW-0238">DNA-binding</keyword>
<dbReference type="InterPro" id="IPR050090">
    <property type="entry name" value="Tyrosine_recombinase_XerCD"/>
</dbReference>
<evidence type="ECO:0000256" key="1">
    <source>
        <dbReference type="ARBA" id="ARBA00008857"/>
    </source>
</evidence>
<dbReference type="PANTHER" id="PTHR30349">
    <property type="entry name" value="PHAGE INTEGRASE-RELATED"/>
    <property type="match status" value="1"/>
</dbReference>
<dbReference type="EMBL" id="CP133463">
    <property type="protein sequence ID" value="WMS18872.1"/>
    <property type="molecule type" value="Genomic_DNA"/>
</dbReference>
<evidence type="ECO:0000259" key="5">
    <source>
        <dbReference type="PROSITE" id="PS51898"/>
    </source>
</evidence>
<dbReference type="PANTHER" id="PTHR30349:SF64">
    <property type="entry name" value="PROPHAGE INTEGRASE INTD-RELATED"/>
    <property type="match status" value="1"/>
</dbReference>
<dbReference type="PROSITE" id="PS51900">
    <property type="entry name" value="CB"/>
    <property type="match status" value="1"/>
</dbReference>
<proteinExistence type="inferred from homology"/>
<keyword evidence="3" id="KW-0233">DNA recombination</keyword>
<evidence type="ECO:0000313" key="7">
    <source>
        <dbReference type="EMBL" id="WMS18872.1"/>
    </source>
</evidence>
<comment type="similarity">
    <text evidence="1">Belongs to the 'phage' integrase family.</text>
</comment>
<dbReference type="GO" id="GO:0015074">
    <property type="term" value="P:DNA integration"/>
    <property type="evidence" value="ECO:0007669"/>
    <property type="project" value="InterPro"/>
</dbReference>
<dbReference type="Pfam" id="PF14657">
    <property type="entry name" value="Arm-DNA-bind_4"/>
    <property type="match status" value="1"/>
</dbReference>
<dbReference type="InterPro" id="IPR011010">
    <property type="entry name" value="DNA_brk_join_enz"/>
</dbReference>
<sequence>MQYNFTIRKKDKGYQIIVSYKDGIKWKQKSKQGFSTQREAKLYGQKIIDELRKTVTNPLDDSLKNITFIELCELYMREKIGISENTKLVYQYIIKNLSVLHQKRVRDISHQMIFKTLSDIEFANRTKNMHITFLKSVFNFAIKPYRIIRSNPVADIKRFTTKTYKSLTTFTIDEMDLLLKTYIDNKKLYTLLCIARYTGARYGEILALTWLDIDLAYNTIRINKQWSRTSNNTFGVKEPKTRNSIRTLPIPPILSNILLEYKSISNTERLFNINTSSTGNVNYAIRTIVPNKTIHAFRHTYATTLLANGVDIKTVASLLGDNINTVMNVYVHYSDEMRKNAAQDVSKIFG</sequence>
<name>A0AB38YLS0_VEIPA</name>
<gene>
    <name evidence="7" type="ORF">RDV51_05345</name>
</gene>
<feature type="domain" description="Core-binding (CB)" evidence="6">
    <location>
        <begin position="66"/>
        <end position="142"/>
    </location>
</feature>
<dbReference type="GO" id="GO:0006310">
    <property type="term" value="P:DNA recombination"/>
    <property type="evidence" value="ECO:0007669"/>
    <property type="project" value="UniProtKB-KW"/>
</dbReference>
<dbReference type="Gene3D" id="1.10.443.10">
    <property type="entry name" value="Intergrase catalytic core"/>
    <property type="match status" value="1"/>
</dbReference>